<dbReference type="SUPFAM" id="SSF50494">
    <property type="entry name" value="Trypsin-like serine proteases"/>
    <property type="match status" value="1"/>
</dbReference>
<dbReference type="GO" id="GO:0008233">
    <property type="term" value="F:peptidase activity"/>
    <property type="evidence" value="ECO:0007669"/>
    <property type="project" value="UniProtKB-KW"/>
</dbReference>
<dbReference type="Pfam" id="PF13365">
    <property type="entry name" value="Trypsin_2"/>
    <property type="match status" value="1"/>
</dbReference>
<dbReference type="Gene3D" id="2.40.10.120">
    <property type="match status" value="1"/>
</dbReference>
<dbReference type="Proteomes" id="UP001185012">
    <property type="component" value="Unassembled WGS sequence"/>
</dbReference>
<proteinExistence type="predicted"/>
<gene>
    <name evidence="2" type="ORF">JOE21_003412</name>
</gene>
<dbReference type="PRINTS" id="PR00834">
    <property type="entry name" value="PROTEASES2C"/>
</dbReference>
<evidence type="ECO:0000313" key="2">
    <source>
        <dbReference type="EMBL" id="MDR6227397.1"/>
    </source>
</evidence>
<dbReference type="PANTHER" id="PTHR22939">
    <property type="entry name" value="SERINE PROTEASE FAMILY S1C HTRA-RELATED"/>
    <property type="match status" value="1"/>
</dbReference>
<keyword evidence="2" id="KW-0645">Protease</keyword>
<keyword evidence="1" id="KW-0378">Hydrolase</keyword>
<evidence type="ECO:0000313" key="3">
    <source>
        <dbReference type="Proteomes" id="UP001185012"/>
    </source>
</evidence>
<dbReference type="RefSeq" id="WP_309868419.1">
    <property type="nucleotide sequence ID" value="NZ_JAVDQG010000009.1"/>
</dbReference>
<dbReference type="GO" id="GO:0006508">
    <property type="term" value="P:proteolysis"/>
    <property type="evidence" value="ECO:0007669"/>
    <property type="project" value="UniProtKB-KW"/>
</dbReference>
<organism evidence="2 3">
    <name type="scientific">Desmospora profundinema</name>
    <dbReference type="NCBI Taxonomy" id="1571184"/>
    <lineage>
        <taxon>Bacteria</taxon>
        <taxon>Bacillati</taxon>
        <taxon>Bacillota</taxon>
        <taxon>Bacilli</taxon>
        <taxon>Bacillales</taxon>
        <taxon>Thermoactinomycetaceae</taxon>
        <taxon>Desmospora</taxon>
    </lineage>
</organism>
<protein>
    <submittedName>
        <fullName evidence="2">S1-C subfamily serine protease</fullName>
    </submittedName>
</protein>
<reference evidence="2 3" key="1">
    <citation type="submission" date="2023-07" db="EMBL/GenBank/DDBJ databases">
        <title>Genomic Encyclopedia of Type Strains, Phase IV (KMG-IV): sequencing the most valuable type-strain genomes for metagenomic binning, comparative biology and taxonomic classification.</title>
        <authorList>
            <person name="Goeker M."/>
        </authorList>
    </citation>
    <scope>NUCLEOTIDE SEQUENCE [LARGE SCALE GENOMIC DNA]</scope>
    <source>
        <strain evidence="2 3">DSM 45903</strain>
    </source>
</reference>
<evidence type="ECO:0000256" key="1">
    <source>
        <dbReference type="ARBA" id="ARBA00022825"/>
    </source>
</evidence>
<dbReference type="InterPro" id="IPR009003">
    <property type="entry name" value="Peptidase_S1_PA"/>
</dbReference>
<name>A0ABU1IRH4_9BACL</name>
<sequence>MYVSCVHHAPSTMNQARRRRGDVRSLSANHPANTFVPVIRRARHSVVSILAEDRHEPEQISLFNRILSDWSGGQARPRTQRQFGSGFVISPQGLILTNEHVVRNAGRIMVTLYGQKKPLQAEVVWKEPRRDIAVIRVKPTQALKPLPLGSSQLTEVGEWAVAIGNPLGLNDSVTLGIVSGKDRPLRLEDHHFGNVIQTDAAINPGNSGGPLLNILGQAIGINTLVVYPSQSISFAIPIDDVKPLIRPHLTG</sequence>
<keyword evidence="3" id="KW-1185">Reference proteome</keyword>
<dbReference type="PANTHER" id="PTHR22939:SF129">
    <property type="entry name" value="SERINE PROTEASE HTRA2, MITOCHONDRIAL"/>
    <property type="match status" value="1"/>
</dbReference>
<keyword evidence="1" id="KW-0720">Serine protease</keyword>
<dbReference type="EMBL" id="JAVDQG010000009">
    <property type="protein sequence ID" value="MDR6227397.1"/>
    <property type="molecule type" value="Genomic_DNA"/>
</dbReference>
<accession>A0ABU1IRH4</accession>
<dbReference type="InterPro" id="IPR001940">
    <property type="entry name" value="Peptidase_S1C"/>
</dbReference>
<comment type="caution">
    <text evidence="2">The sequence shown here is derived from an EMBL/GenBank/DDBJ whole genome shotgun (WGS) entry which is preliminary data.</text>
</comment>